<dbReference type="GO" id="GO:0003676">
    <property type="term" value="F:nucleic acid binding"/>
    <property type="evidence" value="ECO:0007669"/>
    <property type="project" value="InterPro"/>
</dbReference>
<dbReference type="InterPro" id="IPR036397">
    <property type="entry name" value="RNaseH_sf"/>
</dbReference>
<keyword evidence="3" id="KW-1185">Reference proteome</keyword>
<dbReference type="Pfam" id="PF17906">
    <property type="entry name" value="HTH_48"/>
    <property type="match status" value="1"/>
</dbReference>
<dbReference type="EMBL" id="BGPR01000177">
    <property type="protein sequence ID" value="GBM02173.1"/>
    <property type="molecule type" value="Genomic_DNA"/>
</dbReference>
<comment type="caution">
    <text evidence="2">The sequence shown here is derived from an EMBL/GenBank/DDBJ whole genome shotgun (WGS) entry which is preliminary data.</text>
</comment>
<organism evidence="2 3">
    <name type="scientific">Araneus ventricosus</name>
    <name type="common">Orbweaver spider</name>
    <name type="synonym">Epeira ventricosa</name>
    <dbReference type="NCBI Taxonomy" id="182803"/>
    <lineage>
        <taxon>Eukaryota</taxon>
        <taxon>Metazoa</taxon>
        <taxon>Ecdysozoa</taxon>
        <taxon>Arthropoda</taxon>
        <taxon>Chelicerata</taxon>
        <taxon>Arachnida</taxon>
        <taxon>Araneae</taxon>
        <taxon>Araneomorphae</taxon>
        <taxon>Entelegynae</taxon>
        <taxon>Araneoidea</taxon>
        <taxon>Araneidae</taxon>
        <taxon>Araneus</taxon>
    </lineage>
</organism>
<dbReference type="AlphaFoldDB" id="A0A4Y2CCU1"/>
<evidence type="ECO:0000259" key="1">
    <source>
        <dbReference type="Pfam" id="PF17906"/>
    </source>
</evidence>
<dbReference type="Gene3D" id="3.30.420.10">
    <property type="entry name" value="Ribonuclease H-like superfamily/Ribonuclease H"/>
    <property type="match status" value="1"/>
</dbReference>
<protein>
    <submittedName>
        <fullName evidence="2">Mariner Mos1 transposase</fullName>
    </submittedName>
</protein>
<gene>
    <name evidence="2" type="primary">marinerT_142</name>
    <name evidence="2" type="ORF">AVEN_190594_1</name>
</gene>
<evidence type="ECO:0000313" key="3">
    <source>
        <dbReference type="Proteomes" id="UP000499080"/>
    </source>
</evidence>
<accession>A0A4Y2CCU1</accession>
<dbReference type="InterPro" id="IPR041426">
    <property type="entry name" value="Mos1_HTH"/>
</dbReference>
<feature type="domain" description="Mos1 transposase HTH" evidence="1">
    <location>
        <begin position="13"/>
        <end position="58"/>
    </location>
</feature>
<dbReference type="Proteomes" id="UP000499080">
    <property type="component" value="Unassembled WGS sequence"/>
</dbReference>
<dbReference type="OrthoDB" id="616263at2759"/>
<sequence length="207" mass="24064">MFKTIADPGDCEVRSVIRLLNAKNVKPAEIHRQLEEIYGENAMTDGMVRKWVRQFNNGRTNVHDEARSGVFWDRHRHIAVRYCETLRKLRRAIQNKRRGMLSQGIVLLHDNARSHSAGVNQNLMQQFDWEQFDHPPYSPDLAPSDYHLFLNLKREFGGRRFDSDDDAKNGVQQWLSSLAASFFQEGIDKLVSRYNKCLNNGGNYVEK</sequence>
<dbReference type="PANTHER" id="PTHR46060:SF1">
    <property type="entry name" value="MARINER MOS1 TRANSPOSASE-LIKE PROTEIN"/>
    <property type="match status" value="1"/>
</dbReference>
<name>A0A4Y2CCU1_ARAVE</name>
<dbReference type="PANTHER" id="PTHR46060">
    <property type="entry name" value="MARINER MOS1 TRANSPOSASE-LIKE PROTEIN"/>
    <property type="match status" value="1"/>
</dbReference>
<proteinExistence type="predicted"/>
<evidence type="ECO:0000313" key="2">
    <source>
        <dbReference type="EMBL" id="GBM02173.1"/>
    </source>
</evidence>
<reference evidence="2 3" key="1">
    <citation type="journal article" date="2019" name="Sci. Rep.">
        <title>Orb-weaving spider Araneus ventricosus genome elucidates the spidroin gene catalogue.</title>
        <authorList>
            <person name="Kono N."/>
            <person name="Nakamura H."/>
            <person name="Ohtoshi R."/>
            <person name="Moran D.A.P."/>
            <person name="Shinohara A."/>
            <person name="Yoshida Y."/>
            <person name="Fujiwara M."/>
            <person name="Mori M."/>
            <person name="Tomita M."/>
            <person name="Arakawa K."/>
        </authorList>
    </citation>
    <scope>NUCLEOTIDE SEQUENCE [LARGE SCALE GENOMIC DNA]</scope>
</reference>
<dbReference type="InterPro" id="IPR052709">
    <property type="entry name" value="Transposase-MT_Hybrid"/>
</dbReference>